<keyword evidence="6" id="KW-0560">Oxidoreductase</keyword>
<keyword evidence="4 9" id="KW-0479">Metal-binding</keyword>
<dbReference type="SUPFAM" id="SSF51735">
    <property type="entry name" value="NAD(P)-binding Rossmann-fold domains"/>
    <property type="match status" value="1"/>
</dbReference>
<accession>A0ABW1QTL2</accession>
<dbReference type="InterPro" id="IPR002328">
    <property type="entry name" value="ADH_Zn_CS"/>
</dbReference>
<evidence type="ECO:0000256" key="2">
    <source>
        <dbReference type="ARBA" id="ARBA00008072"/>
    </source>
</evidence>
<evidence type="ECO:0000256" key="3">
    <source>
        <dbReference type="ARBA" id="ARBA00013190"/>
    </source>
</evidence>
<dbReference type="EC" id="1.1.1.1" evidence="3"/>
<evidence type="ECO:0000256" key="1">
    <source>
        <dbReference type="ARBA" id="ARBA00001947"/>
    </source>
</evidence>
<evidence type="ECO:0000259" key="11">
    <source>
        <dbReference type="Pfam" id="PF08240"/>
    </source>
</evidence>
<gene>
    <name evidence="12" type="ORF">ACFPWU_04010</name>
</gene>
<dbReference type="PROSITE" id="PS00059">
    <property type="entry name" value="ADH_ZINC"/>
    <property type="match status" value="1"/>
</dbReference>
<organism evidence="12 13">
    <name type="scientific">Nocardioides yefusunii</name>
    <dbReference type="NCBI Taxonomy" id="2500546"/>
    <lineage>
        <taxon>Bacteria</taxon>
        <taxon>Bacillati</taxon>
        <taxon>Actinomycetota</taxon>
        <taxon>Actinomycetes</taxon>
        <taxon>Propionibacteriales</taxon>
        <taxon>Nocardioidaceae</taxon>
        <taxon>Nocardioides</taxon>
    </lineage>
</organism>
<dbReference type="InterPro" id="IPR013149">
    <property type="entry name" value="ADH-like_C"/>
</dbReference>
<dbReference type="PANTHER" id="PTHR42940">
    <property type="entry name" value="ALCOHOL DEHYDROGENASE 1-RELATED"/>
    <property type="match status" value="1"/>
</dbReference>
<evidence type="ECO:0000256" key="8">
    <source>
        <dbReference type="ARBA" id="ARBA00049243"/>
    </source>
</evidence>
<evidence type="ECO:0000256" key="5">
    <source>
        <dbReference type="ARBA" id="ARBA00022833"/>
    </source>
</evidence>
<evidence type="ECO:0000256" key="6">
    <source>
        <dbReference type="ARBA" id="ARBA00023002"/>
    </source>
</evidence>
<dbReference type="EMBL" id="JBHSQI010000002">
    <property type="protein sequence ID" value="MFC6152831.1"/>
    <property type="molecule type" value="Genomic_DNA"/>
</dbReference>
<dbReference type="InterPro" id="IPR036291">
    <property type="entry name" value="NAD(P)-bd_dom_sf"/>
</dbReference>
<comment type="caution">
    <text evidence="12">The sequence shown here is derived from an EMBL/GenBank/DDBJ whole genome shotgun (WGS) entry which is preliminary data.</text>
</comment>
<keyword evidence="5 9" id="KW-0862">Zinc</keyword>
<comment type="catalytic activity">
    <reaction evidence="7">
        <text>a secondary alcohol + NAD(+) = a ketone + NADH + H(+)</text>
        <dbReference type="Rhea" id="RHEA:10740"/>
        <dbReference type="ChEBI" id="CHEBI:15378"/>
        <dbReference type="ChEBI" id="CHEBI:17087"/>
        <dbReference type="ChEBI" id="CHEBI:35681"/>
        <dbReference type="ChEBI" id="CHEBI:57540"/>
        <dbReference type="ChEBI" id="CHEBI:57945"/>
        <dbReference type="EC" id="1.1.1.1"/>
    </reaction>
</comment>
<sequence>MTTPADLPAGLPADLPEEMDAFRLLAWGEAPTTVRVPVPRPQGREVLLAVEAAGLCHSDLTLIGAAPGAMGFAVPFTLGHEVVGRVVALGPDADPTLRGTFAVHGVWGCGQCRACRRGEQNSCASITDAIGPGIGRDGGLAEYVLVPSAEHLVPADGVAAVDLAPLTDAGLTTFHALAPHRGRLRGGVAAVVGIGGLGHLALQLLATEGLELLAAVDPRPGARDLATHLGADVVVADVSEVKPAVALALAARGPLPAAEADGSLDLVIDLVGNAATLDAAPDLLVPGGSYVVVGSGGGAARVAKGAPWPRGFSVSAPFWGTHADLVEVVHLASRGVLHAETEQFDLSRVEEAYARLAAGEVHGRAVVIPGR</sequence>
<dbReference type="RefSeq" id="WP_206611378.1">
    <property type="nucleotide sequence ID" value="NZ_CP034929.1"/>
</dbReference>
<feature type="domain" description="Alcohol dehydrogenase-like C-terminal" evidence="10">
    <location>
        <begin position="196"/>
        <end position="333"/>
    </location>
</feature>
<evidence type="ECO:0000256" key="9">
    <source>
        <dbReference type="RuleBase" id="RU361277"/>
    </source>
</evidence>
<feature type="domain" description="Alcohol dehydrogenase-like N-terminal" evidence="11">
    <location>
        <begin position="44"/>
        <end position="154"/>
    </location>
</feature>
<dbReference type="Gene3D" id="3.90.180.10">
    <property type="entry name" value="Medium-chain alcohol dehydrogenases, catalytic domain"/>
    <property type="match status" value="1"/>
</dbReference>
<evidence type="ECO:0000313" key="13">
    <source>
        <dbReference type="Proteomes" id="UP001596098"/>
    </source>
</evidence>
<evidence type="ECO:0000256" key="7">
    <source>
        <dbReference type="ARBA" id="ARBA00049164"/>
    </source>
</evidence>
<proteinExistence type="inferred from homology"/>
<dbReference type="Pfam" id="PF00107">
    <property type="entry name" value="ADH_zinc_N"/>
    <property type="match status" value="1"/>
</dbReference>
<keyword evidence="13" id="KW-1185">Reference proteome</keyword>
<name>A0ABW1QTL2_9ACTN</name>
<comment type="catalytic activity">
    <reaction evidence="8">
        <text>a primary alcohol + NAD(+) = an aldehyde + NADH + H(+)</text>
        <dbReference type="Rhea" id="RHEA:10736"/>
        <dbReference type="ChEBI" id="CHEBI:15378"/>
        <dbReference type="ChEBI" id="CHEBI:15734"/>
        <dbReference type="ChEBI" id="CHEBI:17478"/>
        <dbReference type="ChEBI" id="CHEBI:57540"/>
        <dbReference type="ChEBI" id="CHEBI:57945"/>
        <dbReference type="EC" id="1.1.1.1"/>
    </reaction>
</comment>
<evidence type="ECO:0000256" key="4">
    <source>
        <dbReference type="ARBA" id="ARBA00022723"/>
    </source>
</evidence>
<evidence type="ECO:0000259" key="10">
    <source>
        <dbReference type="Pfam" id="PF00107"/>
    </source>
</evidence>
<dbReference type="PANTHER" id="PTHR42940:SF8">
    <property type="entry name" value="VACUOLAR PROTEIN SORTING-ASSOCIATED PROTEIN 11"/>
    <property type="match status" value="1"/>
</dbReference>
<protein>
    <recommendedName>
        <fullName evidence="3">alcohol dehydrogenase</fullName>
        <ecNumber evidence="3">1.1.1.1</ecNumber>
    </recommendedName>
</protein>
<dbReference type="InterPro" id="IPR013154">
    <property type="entry name" value="ADH-like_N"/>
</dbReference>
<dbReference type="SUPFAM" id="SSF50129">
    <property type="entry name" value="GroES-like"/>
    <property type="match status" value="1"/>
</dbReference>
<evidence type="ECO:0000313" key="12">
    <source>
        <dbReference type="EMBL" id="MFC6152831.1"/>
    </source>
</evidence>
<dbReference type="Pfam" id="PF08240">
    <property type="entry name" value="ADH_N"/>
    <property type="match status" value="1"/>
</dbReference>
<reference evidence="13" key="1">
    <citation type="journal article" date="2019" name="Int. J. Syst. Evol. Microbiol.">
        <title>The Global Catalogue of Microorganisms (GCM) 10K type strain sequencing project: providing services to taxonomists for standard genome sequencing and annotation.</title>
        <authorList>
            <consortium name="The Broad Institute Genomics Platform"/>
            <consortium name="The Broad Institute Genome Sequencing Center for Infectious Disease"/>
            <person name="Wu L."/>
            <person name="Ma J."/>
        </authorList>
    </citation>
    <scope>NUCLEOTIDE SEQUENCE [LARGE SCALE GENOMIC DNA]</scope>
    <source>
        <strain evidence="13">DFY28</strain>
    </source>
</reference>
<dbReference type="Gene3D" id="3.40.50.720">
    <property type="entry name" value="NAD(P)-binding Rossmann-like Domain"/>
    <property type="match status" value="1"/>
</dbReference>
<dbReference type="Proteomes" id="UP001596098">
    <property type="component" value="Unassembled WGS sequence"/>
</dbReference>
<comment type="similarity">
    <text evidence="2 9">Belongs to the zinc-containing alcohol dehydrogenase family.</text>
</comment>
<dbReference type="InterPro" id="IPR011032">
    <property type="entry name" value="GroES-like_sf"/>
</dbReference>
<comment type="cofactor">
    <cofactor evidence="1 9">
        <name>Zn(2+)</name>
        <dbReference type="ChEBI" id="CHEBI:29105"/>
    </cofactor>
</comment>